<dbReference type="Pfam" id="PF07729">
    <property type="entry name" value="FCD"/>
    <property type="match status" value="1"/>
</dbReference>
<accession>A0A5E7M7Y3</accession>
<dbReference type="InterPro" id="IPR008920">
    <property type="entry name" value="TF_FadR/GntR_C"/>
</dbReference>
<dbReference type="InterPro" id="IPR036388">
    <property type="entry name" value="WH-like_DNA-bd_sf"/>
</dbReference>
<dbReference type="AlphaFoldDB" id="A0A5E7M7Y3"/>
<feature type="domain" description="HTH gntR-type" evidence="4">
    <location>
        <begin position="49"/>
        <end position="116"/>
    </location>
</feature>
<dbReference type="SMART" id="SM00345">
    <property type="entry name" value="HTH_GNTR"/>
    <property type="match status" value="1"/>
</dbReference>
<keyword evidence="1" id="KW-0805">Transcription regulation</keyword>
<dbReference type="CDD" id="cd07377">
    <property type="entry name" value="WHTH_GntR"/>
    <property type="match status" value="1"/>
</dbReference>
<gene>
    <name evidence="5" type="primary">rspR</name>
    <name evidence="5" type="ORF">PS880_03819</name>
</gene>
<evidence type="ECO:0000256" key="1">
    <source>
        <dbReference type="ARBA" id="ARBA00023015"/>
    </source>
</evidence>
<dbReference type="GO" id="GO:0003677">
    <property type="term" value="F:DNA binding"/>
    <property type="evidence" value="ECO:0007669"/>
    <property type="project" value="UniProtKB-KW"/>
</dbReference>
<reference evidence="5 6" key="1">
    <citation type="submission" date="2019-09" db="EMBL/GenBank/DDBJ databases">
        <authorList>
            <person name="Chandra G."/>
            <person name="Truman W A."/>
        </authorList>
    </citation>
    <scope>NUCLEOTIDE SEQUENCE [LARGE SCALE GENOMIC DNA]</scope>
    <source>
        <strain evidence="5">PS880</strain>
    </source>
</reference>
<dbReference type="PROSITE" id="PS50949">
    <property type="entry name" value="HTH_GNTR"/>
    <property type="match status" value="1"/>
</dbReference>
<organism evidence="5 6">
    <name type="scientific">Pseudomonas fluorescens</name>
    <dbReference type="NCBI Taxonomy" id="294"/>
    <lineage>
        <taxon>Bacteria</taxon>
        <taxon>Pseudomonadati</taxon>
        <taxon>Pseudomonadota</taxon>
        <taxon>Gammaproteobacteria</taxon>
        <taxon>Pseudomonadales</taxon>
        <taxon>Pseudomonadaceae</taxon>
        <taxon>Pseudomonas</taxon>
    </lineage>
</organism>
<protein>
    <submittedName>
        <fullName evidence="5">HTH-type transcriptional repressor RspR</fullName>
    </submittedName>
</protein>
<evidence type="ECO:0000313" key="5">
    <source>
        <dbReference type="EMBL" id="VVP20838.1"/>
    </source>
</evidence>
<dbReference type="InterPro" id="IPR036390">
    <property type="entry name" value="WH_DNA-bd_sf"/>
</dbReference>
<dbReference type="EMBL" id="CABVIH010000019">
    <property type="protein sequence ID" value="VVP20838.1"/>
    <property type="molecule type" value="Genomic_DNA"/>
</dbReference>
<keyword evidence="2" id="KW-0238">DNA-binding</keyword>
<dbReference type="Pfam" id="PF00392">
    <property type="entry name" value="GntR"/>
    <property type="match status" value="1"/>
</dbReference>
<dbReference type="PANTHER" id="PTHR43537:SF41">
    <property type="entry name" value="TRANSCRIPTIONAL REGULATORY PROTEIN"/>
    <property type="match status" value="1"/>
</dbReference>
<evidence type="ECO:0000259" key="4">
    <source>
        <dbReference type="PROSITE" id="PS50949"/>
    </source>
</evidence>
<keyword evidence="3" id="KW-0804">Transcription</keyword>
<dbReference type="InterPro" id="IPR011711">
    <property type="entry name" value="GntR_C"/>
</dbReference>
<proteinExistence type="predicted"/>
<dbReference type="SUPFAM" id="SSF48008">
    <property type="entry name" value="GntR ligand-binding domain-like"/>
    <property type="match status" value="1"/>
</dbReference>
<sequence>MMSEALGLTPERGEGDPLKNFVYPSVISPQTTADVNLPKLNAPDLGNTPSTSEIITRHLRDAIVAGHFAEDEPIRQDDIARQFNVSKIPVREALKRLEAEGLVMFQRNRGAMVTRISDAELAQMFEVRMLLEDKVLRLAIPNMTEQTFARAESICQEFIGEDDVGRWAELNWELHSCLYEPAQRPFLVSLIRSVNDKLERYLRMQMSLSAGKERADHEHREILAACRAKDVELAVKLLDEHIAGVCKTLFEHLPHAH</sequence>
<dbReference type="Gene3D" id="1.20.120.530">
    <property type="entry name" value="GntR ligand-binding domain-like"/>
    <property type="match status" value="1"/>
</dbReference>
<dbReference type="InterPro" id="IPR000524">
    <property type="entry name" value="Tscrpt_reg_HTH_GntR"/>
</dbReference>
<dbReference type="Proteomes" id="UP000375525">
    <property type="component" value="Unassembled WGS sequence"/>
</dbReference>
<dbReference type="SMART" id="SM00895">
    <property type="entry name" value="FCD"/>
    <property type="match status" value="1"/>
</dbReference>
<evidence type="ECO:0000313" key="6">
    <source>
        <dbReference type="Proteomes" id="UP000375525"/>
    </source>
</evidence>
<dbReference type="Gene3D" id="1.10.10.10">
    <property type="entry name" value="Winged helix-like DNA-binding domain superfamily/Winged helix DNA-binding domain"/>
    <property type="match status" value="1"/>
</dbReference>
<name>A0A5E7M7Y3_PSEFL</name>
<dbReference type="PANTHER" id="PTHR43537">
    <property type="entry name" value="TRANSCRIPTIONAL REGULATOR, GNTR FAMILY"/>
    <property type="match status" value="1"/>
</dbReference>
<evidence type="ECO:0000256" key="2">
    <source>
        <dbReference type="ARBA" id="ARBA00023125"/>
    </source>
</evidence>
<dbReference type="SUPFAM" id="SSF46785">
    <property type="entry name" value="Winged helix' DNA-binding domain"/>
    <property type="match status" value="1"/>
</dbReference>
<evidence type="ECO:0000256" key="3">
    <source>
        <dbReference type="ARBA" id="ARBA00023163"/>
    </source>
</evidence>
<dbReference type="GO" id="GO:0003700">
    <property type="term" value="F:DNA-binding transcription factor activity"/>
    <property type="evidence" value="ECO:0007669"/>
    <property type="project" value="InterPro"/>
</dbReference>